<organism evidence="2 3">
    <name type="scientific">Caulobacter vibrioides (strain NA1000 / CB15N)</name>
    <name type="common">Caulobacter crescentus</name>
    <dbReference type="NCBI Taxonomy" id="565050"/>
    <lineage>
        <taxon>Bacteria</taxon>
        <taxon>Pseudomonadati</taxon>
        <taxon>Pseudomonadota</taxon>
        <taxon>Alphaproteobacteria</taxon>
        <taxon>Caulobacterales</taxon>
        <taxon>Caulobacteraceae</taxon>
        <taxon>Caulobacter</taxon>
    </lineage>
</organism>
<dbReference type="Pfam" id="PF13682">
    <property type="entry name" value="CZB"/>
    <property type="match status" value="1"/>
</dbReference>
<dbReference type="RefSeq" id="WP_010918730.1">
    <property type="nucleotide sequence ID" value="NC_011916.1"/>
</dbReference>
<dbReference type="EMBL" id="CP001340">
    <property type="protein sequence ID" value="ACL94353.1"/>
    <property type="molecule type" value="Genomic_DNA"/>
</dbReference>
<dbReference type="Proteomes" id="UP000001364">
    <property type="component" value="Chromosome"/>
</dbReference>
<feature type="domain" description="Chemoreceptor zinc-binding" evidence="1">
    <location>
        <begin position="10"/>
        <end position="75"/>
    </location>
</feature>
<name>A0A0H3C4V2_CAUVN</name>
<evidence type="ECO:0000313" key="2">
    <source>
        <dbReference type="EMBL" id="ACL94353.1"/>
    </source>
</evidence>
<dbReference type="RefSeq" id="YP_002516261.1">
    <property type="nucleotide sequence ID" value="NC_011916.1"/>
</dbReference>
<sequence>MDFDAAIAAHADWKVNFRIALATHSTVDAQRACSDKICVLGHWLHGEARSKLAGDKTYLQCVEAHRDFHEAAGEVAGAINRRDFQRAADMIDVGSKFHDASMRVAVAVRRLKTLAPA</sequence>
<proteinExistence type="predicted"/>
<gene>
    <name evidence="2" type="ordered locus">CCNA_00888</name>
</gene>
<dbReference type="KEGG" id="ccs:CCNA_00888"/>
<dbReference type="AlphaFoldDB" id="A0A0H3C4V2"/>
<dbReference type="PATRIC" id="fig|565050.3.peg.876"/>
<protein>
    <submittedName>
        <fullName evidence="2">MCP-signal associated domain protein</fullName>
    </submittedName>
</protein>
<dbReference type="GeneID" id="7329928"/>
<evidence type="ECO:0000313" key="3">
    <source>
        <dbReference type="Proteomes" id="UP000001364"/>
    </source>
</evidence>
<dbReference type="SMR" id="A0A0H3C4V2"/>
<keyword evidence="3" id="KW-1185">Reference proteome</keyword>
<dbReference type="InterPro" id="IPR025991">
    <property type="entry name" value="Chemoreceptor_zinc-bind_dom"/>
</dbReference>
<accession>A0A0H3C4V2</accession>
<evidence type="ECO:0000259" key="1">
    <source>
        <dbReference type="Pfam" id="PF13682"/>
    </source>
</evidence>
<dbReference type="Gene3D" id="1.20.120.30">
    <property type="entry name" value="Aspartate receptor, ligand-binding domain"/>
    <property type="match status" value="1"/>
</dbReference>
<dbReference type="OrthoDB" id="7190795at2"/>
<reference evidence="2 3" key="1">
    <citation type="journal article" date="2010" name="J. Bacteriol.">
        <title>The genetic basis of laboratory adaptation in Caulobacter crescentus.</title>
        <authorList>
            <person name="Marks M.E."/>
            <person name="Castro-Rojas C.M."/>
            <person name="Teiling C."/>
            <person name="Du L."/>
            <person name="Kapatral V."/>
            <person name="Walunas T.L."/>
            <person name="Crosson S."/>
        </authorList>
    </citation>
    <scope>NUCLEOTIDE SEQUENCE [LARGE SCALE GENOMIC DNA]</scope>
    <source>
        <strain evidence="3">NA1000 / CB15N</strain>
    </source>
</reference>
<dbReference type="HOGENOM" id="CLU_122422_2_0_5"/>